<organism evidence="13 14">
    <name type="scientific">Aureobasidium pullulans</name>
    <name type="common">Black yeast</name>
    <name type="synonym">Pullularia pullulans</name>
    <dbReference type="NCBI Taxonomy" id="5580"/>
    <lineage>
        <taxon>Eukaryota</taxon>
        <taxon>Fungi</taxon>
        <taxon>Dikarya</taxon>
        <taxon>Ascomycota</taxon>
        <taxon>Pezizomycotina</taxon>
        <taxon>Dothideomycetes</taxon>
        <taxon>Dothideomycetidae</taxon>
        <taxon>Dothideales</taxon>
        <taxon>Saccotheciaceae</taxon>
        <taxon>Aureobasidium</taxon>
    </lineage>
</organism>
<dbReference type="InterPro" id="IPR050173">
    <property type="entry name" value="ABC_transporter_C-like"/>
</dbReference>
<comment type="caution">
    <text evidence="13">The sequence shown here is derived from an EMBL/GenBank/DDBJ whole genome shotgun (WGS) entry which is preliminary data.</text>
</comment>
<dbReference type="GO" id="GO:0005524">
    <property type="term" value="F:ATP binding"/>
    <property type="evidence" value="ECO:0007669"/>
    <property type="project" value="UniProtKB-KW"/>
</dbReference>
<feature type="transmembrane region" description="Helical" evidence="10">
    <location>
        <begin position="37"/>
        <end position="56"/>
    </location>
</feature>
<evidence type="ECO:0000256" key="9">
    <source>
        <dbReference type="ARBA" id="ARBA00023180"/>
    </source>
</evidence>
<keyword evidence="5" id="KW-0547">Nucleotide-binding</keyword>
<evidence type="ECO:0000256" key="5">
    <source>
        <dbReference type="ARBA" id="ARBA00022741"/>
    </source>
</evidence>
<feature type="domain" description="ABC transmembrane type-1" evidence="12">
    <location>
        <begin position="315"/>
        <end position="591"/>
    </location>
</feature>
<feature type="domain" description="ABC transporter" evidence="11">
    <location>
        <begin position="1247"/>
        <end position="1478"/>
    </location>
</feature>
<dbReference type="SMART" id="SM00382">
    <property type="entry name" value="AAA"/>
    <property type="match status" value="2"/>
</dbReference>
<dbReference type="GO" id="GO:0016887">
    <property type="term" value="F:ATP hydrolysis activity"/>
    <property type="evidence" value="ECO:0007669"/>
    <property type="project" value="InterPro"/>
</dbReference>
<reference evidence="13 14" key="1">
    <citation type="submission" date="2018-10" db="EMBL/GenBank/DDBJ databases">
        <title>Fifty Aureobasidium pullulans genomes reveal a recombining polyextremotolerant generalist.</title>
        <authorList>
            <person name="Gostincar C."/>
            <person name="Turk M."/>
            <person name="Zajc J."/>
            <person name="Gunde-Cimerman N."/>
        </authorList>
    </citation>
    <scope>NUCLEOTIDE SEQUENCE [LARGE SCALE GENOMIC DNA]</scope>
    <source>
        <strain evidence="13 14">EXF-11013</strain>
    </source>
</reference>
<feature type="transmembrane region" description="Helical" evidence="10">
    <location>
        <begin position="965"/>
        <end position="992"/>
    </location>
</feature>
<evidence type="ECO:0000256" key="1">
    <source>
        <dbReference type="ARBA" id="ARBA00004141"/>
    </source>
</evidence>
<keyword evidence="9" id="KW-0325">Glycoprotein</keyword>
<dbReference type="CDD" id="cd03244">
    <property type="entry name" value="ABCC_MRP_domain2"/>
    <property type="match status" value="1"/>
</dbReference>
<evidence type="ECO:0000256" key="3">
    <source>
        <dbReference type="ARBA" id="ARBA00022692"/>
    </source>
</evidence>
<dbReference type="PANTHER" id="PTHR24223:SF399">
    <property type="entry name" value="ABC TRANSPORTER ATNG"/>
    <property type="match status" value="1"/>
</dbReference>
<dbReference type="PROSITE" id="PS50929">
    <property type="entry name" value="ABC_TM1F"/>
    <property type="match status" value="2"/>
</dbReference>
<dbReference type="GO" id="GO:0016020">
    <property type="term" value="C:membrane"/>
    <property type="evidence" value="ECO:0007669"/>
    <property type="project" value="UniProtKB-SubCell"/>
</dbReference>
<dbReference type="SUPFAM" id="SSF52540">
    <property type="entry name" value="P-loop containing nucleoside triphosphate hydrolases"/>
    <property type="match status" value="2"/>
</dbReference>
<evidence type="ECO:0000256" key="4">
    <source>
        <dbReference type="ARBA" id="ARBA00022737"/>
    </source>
</evidence>
<feature type="transmembrane region" description="Helical" evidence="10">
    <location>
        <begin position="932"/>
        <end position="953"/>
    </location>
</feature>
<dbReference type="InterPro" id="IPR044726">
    <property type="entry name" value="ABCC_6TM_D2"/>
</dbReference>
<dbReference type="FunFam" id="3.40.50.300:FF:001172">
    <property type="entry name" value="Cystic fibrosis transmembrane conductance regulator"/>
    <property type="match status" value="1"/>
</dbReference>
<name>A0A4S8XSF0_AURPU</name>
<feature type="transmembrane region" description="Helical" evidence="10">
    <location>
        <begin position="178"/>
        <end position="196"/>
    </location>
</feature>
<dbReference type="PROSITE" id="PS00211">
    <property type="entry name" value="ABC_TRANSPORTER_1"/>
    <property type="match status" value="2"/>
</dbReference>
<dbReference type="FunFam" id="1.20.1560.10:FF:000066">
    <property type="entry name" value="ABC multidrug transporter (Eurofung)"/>
    <property type="match status" value="1"/>
</dbReference>
<dbReference type="InterPro" id="IPR027417">
    <property type="entry name" value="P-loop_NTPase"/>
</dbReference>
<dbReference type="CDD" id="cd03250">
    <property type="entry name" value="ABCC_MRP_domain1"/>
    <property type="match status" value="1"/>
</dbReference>
<keyword evidence="4" id="KW-0677">Repeat</keyword>
<dbReference type="CDD" id="cd18579">
    <property type="entry name" value="ABC_6TM_ABCC_D1"/>
    <property type="match status" value="1"/>
</dbReference>
<feature type="transmembrane region" description="Helical" evidence="10">
    <location>
        <begin position="303"/>
        <end position="327"/>
    </location>
</feature>
<evidence type="ECO:0000259" key="11">
    <source>
        <dbReference type="PROSITE" id="PS50893"/>
    </source>
</evidence>
<dbReference type="SUPFAM" id="SSF90123">
    <property type="entry name" value="ABC transporter transmembrane region"/>
    <property type="match status" value="2"/>
</dbReference>
<evidence type="ECO:0000313" key="14">
    <source>
        <dbReference type="Proteomes" id="UP000310687"/>
    </source>
</evidence>
<evidence type="ECO:0000256" key="8">
    <source>
        <dbReference type="ARBA" id="ARBA00023136"/>
    </source>
</evidence>
<feature type="transmembrane region" description="Helical" evidence="10">
    <location>
        <begin position="347"/>
        <end position="367"/>
    </location>
</feature>
<dbReference type="Pfam" id="PF00005">
    <property type="entry name" value="ABC_tran"/>
    <property type="match status" value="2"/>
</dbReference>
<dbReference type="Gene3D" id="3.40.50.300">
    <property type="entry name" value="P-loop containing nucleotide triphosphate hydrolases"/>
    <property type="match status" value="2"/>
</dbReference>
<sequence length="1479" mass="161504">MSNSTLLLNAARGCGEQHFGPASCDGSFDFTLLFEQTLLSIVPSSIFLCCFPISLYKLYKLAPKFEASTFRAFKLVKLSTSRRLPCPSADSCQILTSLLTITQLALLISWTTQAHIQTTATIPALCLGLIVSSAMFFLSALTHTRSMRPSSLTSVYLLFSAIFDVAQVRTIFLHRISTVLSSLMCLAIALKLALLISESWNKRSWLPSEYKALSPEATSGIVSRGLLWWLNPFFLVGFRTLFAQEDIYAIDPEMRSQGIGRKLEELFRQGLSASTPSILNDDANSSAPRPSLWTLPKACFRCFWVDIAATIPTRLALVGFTYAQSFLFTRAVNYLSHQERLENNTGYGLIAATFIIYVGIAVSTALYQQQITRIMTKLRGALITMIYDRMLVVSDGAKKDGAALTLISTDIDTITRVLGELNESWARIIEVAVGIGLLYRQVGAVCIVPVILTLVATQAQTWVSKRIGSRRKDWNAATQKRVNTTAAVLGSIQSVKMSGLMTAASGLLHSLRIRELRMLASLSHFIIGLNAIAVVPSVWAPVATFVVYAIKARIDGSVGLGISQAFTSIALLNLVTTPTAKLLAIMPLWAQCLGCFERLQQYFELPLYQDPRSLAKTSDIFEPNSNADGNNESGIEMIPLRARGTQATPLIICSNMDVSSSTDGPIILTDVNLEIKPGSVTAIIGPTGSGKTILLKTLLGEALILRGKITVPTKSISYCSQTPWMVNTTIRGYIAGLNLGTMAVDELWYNTVVHACDLTRDIASLSDRDNTQLGSKGVSLSGGQKARLALARAVYARKELILLDDVFSALDVNTVEVIIRRLLGQNGLLPRLRSTVIIVTHSHKVIRMAEQVIVLSKDGRIANQGRPNLSLECELQSSAADGSFERANTDAVQVAKIQAPKGPSTEDKEDLARKTGEWRIYKFYFRNFQKKYLAMFIACSMGAAFSSRFSQVWLKWWTTDDGSNIGFYLAIYAFLALAQTCFSNLNMWVVFLKMIPDSAISMHQTLLATVAGAASSVFYQTESGAILNRFAQDMYLVVGTLPTSLIASGNTLCETIASLAMISTGASYMGITIPFVILVIYLIQKVYLQTSRQLRLLEIEARGPIYSHFLETIEGVVSIRAFAWEEEAKKTHNRLLDIAQSPYYLLSCIQRWLKLVLDLIVAALAILVVALAVSQRGTTSAGLLGVALTNILGFSQSLTRLVTEWTTLETSLGAIARIRSFATTTEQESSTVTHEATQDLVTRGAVVFSGAFAKYTSDPGAYDLNNVSFNISPGTKVAICGRTGSGKSSLMLALFRLLPLRHGNIFVDGTDIKDVNPGVLRRSIIAIPQHPFLLPGTVRENLDPENELSDAHLLAAIDKVHLLELIISRGGLDTDIDQQSLSQGQAQLLCLARAVLRKSRLVVLDEATSSLDAETDAVIREVLNTSFKDCTIISIAHRTATILESKMVIMMDAGSVAAIGTPGELRASNTHFRELCGLV</sequence>
<feature type="transmembrane region" description="Helical" evidence="10">
    <location>
        <begin position="1035"/>
        <end position="1062"/>
    </location>
</feature>
<proteinExistence type="predicted"/>
<feature type="transmembrane region" description="Helical" evidence="10">
    <location>
        <begin position="122"/>
        <end position="141"/>
    </location>
</feature>
<gene>
    <name evidence="13" type="ORF">D6D22_05371</name>
</gene>
<feature type="domain" description="ABC transporter" evidence="11">
    <location>
        <begin position="653"/>
        <end position="883"/>
    </location>
</feature>
<dbReference type="InterPro" id="IPR003593">
    <property type="entry name" value="AAA+_ATPase"/>
</dbReference>
<dbReference type="PANTHER" id="PTHR24223">
    <property type="entry name" value="ATP-BINDING CASSETTE SUB-FAMILY C"/>
    <property type="match status" value="1"/>
</dbReference>
<dbReference type="InterPro" id="IPR017871">
    <property type="entry name" value="ABC_transporter-like_CS"/>
</dbReference>
<evidence type="ECO:0000259" key="12">
    <source>
        <dbReference type="PROSITE" id="PS50929"/>
    </source>
</evidence>
<evidence type="ECO:0000256" key="2">
    <source>
        <dbReference type="ARBA" id="ARBA00022448"/>
    </source>
</evidence>
<feature type="transmembrane region" description="Helical" evidence="10">
    <location>
        <begin position="1068"/>
        <end position="1088"/>
    </location>
</feature>
<keyword evidence="6" id="KW-0067">ATP-binding</keyword>
<protein>
    <submittedName>
        <fullName evidence="13">Putative ABC transporter</fullName>
    </submittedName>
</protein>
<dbReference type="GO" id="GO:0140359">
    <property type="term" value="F:ABC-type transporter activity"/>
    <property type="evidence" value="ECO:0007669"/>
    <property type="project" value="InterPro"/>
</dbReference>
<evidence type="ECO:0000313" key="13">
    <source>
        <dbReference type="EMBL" id="THW41486.1"/>
    </source>
</evidence>
<dbReference type="PROSITE" id="PS50893">
    <property type="entry name" value="ABC_TRANSPORTER_2"/>
    <property type="match status" value="2"/>
</dbReference>
<dbReference type="InterPro" id="IPR003439">
    <property type="entry name" value="ABC_transporter-like_ATP-bd"/>
</dbReference>
<dbReference type="Proteomes" id="UP000310687">
    <property type="component" value="Unassembled WGS sequence"/>
</dbReference>
<dbReference type="InterPro" id="IPR036640">
    <property type="entry name" value="ABC1_TM_sf"/>
</dbReference>
<keyword evidence="7 10" id="KW-1133">Transmembrane helix</keyword>
<feature type="transmembrane region" description="Helical" evidence="10">
    <location>
        <begin position="1155"/>
        <end position="1173"/>
    </location>
</feature>
<feature type="domain" description="ABC transmembrane type-1" evidence="12">
    <location>
        <begin position="952"/>
        <end position="1210"/>
    </location>
</feature>
<feature type="transmembrane region" description="Helical" evidence="10">
    <location>
        <begin position="153"/>
        <end position="172"/>
    </location>
</feature>
<evidence type="ECO:0000256" key="10">
    <source>
        <dbReference type="SAM" id="Phobius"/>
    </source>
</evidence>
<dbReference type="CDD" id="cd18580">
    <property type="entry name" value="ABC_6TM_ABCC_D2"/>
    <property type="match status" value="1"/>
</dbReference>
<dbReference type="InterPro" id="IPR044746">
    <property type="entry name" value="ABCC_6TM_D1"/>
</dbReference>
<dbReference type="FunFam" id="1.20.1560.10:FF:000055">
    <property type="entry name" value="ABC multidrug transporter (Eurofung)"/>
    <property type="match status" value="1"/>
</dbReference>
<keyword evidence="8 10" id="KW-0472">Membrane</keyword>
<evidence type="ECO:0000256" key="7">
    <source>
        <dbReference type="ARBA" id="ARBA00022989"/>
    </source>
</evidence>
<dbReference type="Gene3D" id="1.20.1560.10">
    <property type="entry name" value="ABC transporter type 1, transmembrane domain"/>
    <property type="match status" value="2"/>
</dbReference>
<dbReference type="InterPro" id="IPR011527">
    <property type="entry name" value="ABC1_TM_dom"/>
</dbReference>
<dbReference type="Pfam" id="PF00664">
    <property type="entry name" value="ABC_membrane"/>
    <property type="match status" value="1"/>
</dbReference>
<comment type="subcellular location">
    <subcellularLocation>
        <location evidence="1">Membrane</location>
        <topology evidence="1">Multi-pass membrane protein</topology>
    </subcellularLocation>
</comment>
<keyword evidence="2" id="KW-0813">Transport</keyword>
<keyword evidence="3 10" id="KW-0812">Transmembrane</keyword>
<feature type="transmembrane region" description="Helical" evidence="10">
    <location>
        <begin position="522"/>
        <end position="550"/>
    </location>
</feature>
<accession>A0A4S8XSF0</accession>
<dbReference type="EMBL" id="QZAL01000069">
    <property type="protein sequence ID" value="THW41486.1"/>
    <property type="molecule type" value="Genomic_DNA"/>
</dbReference>
<evidence type="ECO:0000256" key="6">
    <source>
        <dbReference type="ARBA" id="ARBA00022840"/>
    </source>
</evidence>